<keyword evidence="8" id="KW-0732">Signal</keyword>
<evidence type="ECO:0000256" key="8">
    <source>
        <dbReference type="SAM" id="SignalP"/>
    </source>
</evidence>
<evidence type="ECO:0000256" key="7">
    <source>
        <dbReference type="ARBA" id="ARBA00023157"/>
    </source>
</evidence>
<keyword evidence="3" id="KW-0813">Transport</keyword>
<evidence type="ECO:0000256" key="1">
    <source>
        <dbReference type="ARBA" id="ARBA00004613"/>
    </source>
</evidence>
<dbReference type="GeneID" id="109419750"/>
<keyword evidence="7" id="KW-1015">Disulfide bond</keyword>
<evidence type="ECO:0000313" key="10">
    <source>
        <dbReference type="Proteomes" id="UP000069940"/>
    </source>
</evidence>
<evidence type="ECO:0000256" key="4">
    <source>
        <dbReference type="ARBA" id="ARBA00022525"/>
    </source>
</evidence>
<dbReference type="RefSeq" id="XP_029709526.2">
    <property type="nucleotide sequence ID" value="XM_029853666.2"/>
</dbReference>
<dbReference type="Proteomes" id="UP000069940">
    <property type="component" value="Unassembled WGS sequence"/>
</dbReference>
<evidence type="ECO:0000256" key="2">
    <source>
        <dbReference type="ARBA" id="ARBA00008098"/>
    </source>
</evidence>
<keyword evidence="4" id="KW-0964">Secreted</keyword>
<dbReference type="PANTHER" id="PTHR21066">
    <property type="entry name" value="ODORANT-BINDING PROTEIN 59A-RELATED"/>
    <property type="match status" value="1"/>
</dbReference>
<feature type="signal peptide" evidence="8">
    <location>
        <begin position="1"/>
        <end position="22"/>
    </location>
</feature>
<keyword evidence="5" id="KW-0716">Sensory transduction</keyword>
<dbReference type="EnsemblMetazoa" id="AALFPA23_009647.R13325">
    <property type="protein sequence ID" value="AALFPA23_009647.P13325"/>
    <property type="gene ID" value="AALFPA23_009647"/>
</dbReference>
<reference evidence="9" key="2">
    <citation type="submission" date="2025-05" db="UniProtKB">
        <authorList>
            <consortium name="EnsemblMetazoa"/>
        </authorList>
    </citation>
    <scope>IDENTIFICATION</scope>
    <source>
        <strain evidence="9">Foshan</strain>
    </source>
</reference>
<reference evidence="10" key="1">
    <citation type="journal article" date="2015" name="Proc. Natl. Acad. Sci. U.S.A.">
        <title>Genome sequence of the Asian Tiger mosquito, Aedes albopictus, reveals insights into its biology, genetics, and evolution.</title>
        <authorList>
            <person name="Chen X.G."/>
            <person name="Jiang X."/>
            <person name="Gu J."/>
            <person name="Xu M."/>
            <person name="Wu Y."/>
            <person name="Deng Y."/>
            <person name="Zhang C."/>
            <person name="Bonizzoni M."/>
            <person name="Dermauw W."/>
            <person name="Vontas J."/>
            <person name="Armbruster P."/>
            <person name="Huang X."/>
            <person name="Yang Y."/>
            <person name="Zhang H."/>
            <person name="He W."/>
            <person name="Peng H."/>
            <person name="Liu Y."/>
            <person name="Wu K."/>
            <person name="Chen J."/>
            <person name="Lirakis M."/>
            <person name="Topalis P."/>
            <person name="Van Leeuwen T."/>
            <person name="Hall A.B."/>
            <person name="Jiang X."/>
            <person name="Thorpe C."/>
            <person name="Mueller R.L."/>
            <person name="Sun C."/>
            <person name="Waterhouse R.M."/>
            <person name="Yan G."/>
            <person name="Tu Z.J."/>
            <person name="Fang X."/>
            <person name="James A.A."/>
        </authorList>
    </citation>
    <scope>NUCLEOTIDE SEQUENCE [LARGE SCALE GENOMIC DNA]</scope>
    <source>
        <strain evidence="10">Foshan</strain>
    </source>
</reference>
<dbReference type="InterPro" id="IPR052295">
    <property type="entry name" value="Odorant-binding_protein"/>
</dbReference>
<dbReference type="PANTHER" id="PTHR21066:SF9">
    <property type="entry name" value="ODORANT-BINDING PROTEIN 59A"/>
    <property type="match status" value="1"/>
</dbReference>
<evidence type="ECO:0000313" key="9">
    <source>
        <dbReference type="EnsemblMetazoa" id="AALFPA23_009647.P13325"/>
    </source>
</evidence>
<organism evidence="9 10">
    <name type="scientific">Aedes albopictus</name>
    <name type="common">Asian tiger mosquito</name>
    <name type="synonym">Stegomyia albopicta</name>
    <dbReference type="NCBI Taxonomy" id="7160"/>
    <lineage>
        <taxon>Eukaryota</taxon>
        <taxon>Metazoa</taxon>
        <taxon>Ecdysozoa</taxon>
        <taxon>Arthropoda</taxon>
        <taxon>Hexapoda</taxon>
        <taxon>Insecta</taxon>
        <taxon>Pterygota</taxon>
        <taxon>Neoptera</taxon>
        <taxon>Endopterygota</taxon>
        <taxon>Diptera</taxon>
        <taxon>Nematocera</taxon>
        <taxon>Culicoidea</taxon>
        <taxon>Culicidae</taxon>
        <taxon>Culicinae</taxon>
        <taxon>Aedini</taxon>
        <taxon>Aedes</taxon>
        <taxon>Stegomyia</taxon>
    </lineage>
</organism>
<dbReference type="Gene3D" id="1.10.238.270">
    <property type="match status" value="1"/>
</dbReference>
<dbReference type="InterPro" id="IPR036728">
    <property type="entry name" value="PBP_GOBP_sf"/>
</dbReference>
<comment type="subcellular location">
    <subcellularLocation>
        <location evidence="1">Secreted</location>
    </subcellularLocation>
</comment>
<keyword evidence="10" id="KW-1185">Reference proteome</keyword>
<sequence>MFQAVQVVTLLSLTSLGIQVIATECISFDKHGHELEDCCDLKAPFPTRSKTWQCEKYARRNSQRKEQYFGECLFQCIFETLGIVNGSTINEAKISEYLQEIEDESSRRFLLEVYRECGDLIPPGSTGKGEPCNSLAMNLEVCVLLRLDADCPEKHYHQSEICDKAKAGIRVCE</sequence>
<evidence type="ECO:0000256" key="3">
    <source>
        <dbReference type="ARBA" id="ARBA00022448"/>
    </source>
</evidence>
<accession>A0ABM1YJ84</accession>
<feature type="chain" id="PRO_5046805570" evidence="8">
    <location>
        <begin position="23"/>
        <end position="173"/>
    </location>
</feature>
<dbReference type="Pfam" id="PF01395">
    <property type="entry name" value="PBP_GOBP"/>
    <property type="match status" value="1"/>
</dbReference>
<name>A0ABM1YJ84_AEDAL</name>
<comment type="similarity">
    <text evidence="2">Belongs to the PBP/GOBP family.</text>
</comment>
<proteinExistence type="inferred from homology"/>
<dbReference type="SUPFAM" id="SSF47565">
    <property type="entry name" value="Insect pheromone/odorant-binding proteins"/>
    <property type="match status" value="1"/>
</dbReference>
<dbReference type="InterPro" id="IPR006170">
    <property type="entry name" value="PBP/GOBP"/>
</dbReference>
<keyword evidence="6" id="KW-0552">Olfaction</keyword>
<evidence type="ECO:0000256" key="5">
    <source>
        <dbReference type="ARBA" id="ARBA00022606"/>
    </source>
</evidence>
<protein>
    <submittedName>
        <fullName evidence="9">Uncharacterized protein</fullName>
    </submittedName>
</protein>
<evidence type="ECO:0000256" key="6">
    <source>
        <dbReference type="ARBA" id="ARBA00022725"/>
    </source>
</evidence>